<protein>
    <recommendedName>
        <fullName evidence="3">fructose-bisphosphatase</fullName>
        <ecNumber evidence="3">3.1.3.11</ecNumber>
    </recommendedName>
</protein>
<keyword evidence="7" id="KW-0119">Carbohydrate metabolism</keyword>
<dbReference type="InterPro" id="IPR000760">
    <property type="entry name" value="Inositol_monophosphatase-like"/>
</dbReference>
<dbReference type="AlphaFoldDB" id="A0A1H7RL86"/>
<dbReference type="Gene3D" id="3.40.190.80">
    <property type="match status" value="1"/>
</dbReference>
<dbReference type="InterPro" id="IPR020583">
    <property type="entry name" value="Inositol_monoP_metal-BS"/>
</dbReference>
<evidence type="ECO:0000313" key="11">
    <source>
        <dbReference type="Proteomes" id="UP000183894"/>
    </source>
</evidence>
<dbReference type="EC" id="3.1.3.11" evidence="3"/>
<evidence type="ECO:0000256" key="6">
    <source>
        <dbReference type="ARBA" id="ARBA00022842"/>
    </source>
</evidence>
<feature type="binding site" evidence="9">
    <location>
        <position position="127"/>
    </location>
    <ligand>
        <name>Mg(2+)</name>
        <dbReference type="ChEBI" id="CHEBI:18420"/>
        <label>1</label>
        <note>catalytic</note>
    </ligand>
</feature>
<organism evidence="10 11">
    <name type="scientific">Haloferax larsenii</name>
    <dbReference type="NCBI Taxonomy" id="302484"/>
    <lineage>
        <taxon>Archaea</taxon>
        <taxon>Methanobacteriati</taxon>
        <taxon>Methanobacteriota</taxon>
        <taxon>Stenosarchaea group</taxon>
        <taxon>Halobacteria</taxon>
        <taxon>Halobacteriales</taxon>
        <taxon>Haloferacaceae</taxon>
        <taxon>Haloferax</taxon>
    </lineage>
</organism>
<dbReference type="Proteomes" id="UP000183894">
    <property type="component" value="Unassembled WGS sequence"/>
</dbReference>
<dbReference type="GO" id="GO:0042132">
    <property type="term" value="F:fructose 1,6-bisphosphate 1-phosphatase activity"/>
    <property type="evidence" value="ECO:0007669"/>
    <property type="project" value="UniProtKB-EC"/>
</dbReference>
<evidence type="ECO:0000256" key="2">
    <source>
        <dbReference type="ARBA" id="ARBA00001946"/>
    </source>
</evidence>
<dbReference type="GO" id="GO:0008934">
    <property type="term" value="F:inositol monophosphate 1-phosphatase activity"/>
    <property type="evidence" value="ECO:0007669"/>
    <property type="project" value="TreeGrafter"/>
</dbReference>
<evidence type="ECO:0000256" key="3">
    <source>
        <dbReference type="ARBA" id="ARBA00013093"/>
    </source>
</evidence>
<comment type="similarity">
    <text evidence="8">Belongs to the inositol monophosphatase superfamily. FBPase class 4 family.</text>
</comment>
<dbReference type="FunFam" id="3.30.540.10:FF:000003">
    <property type="entry name" value="Inositol-1-monophosphatase"/>
    <property type="match status" value="1"/>
</dbReference>
<proteinExistence type="inferred from homology"/>
<keyword evidence="5" id="KW-0378">Hydrolase</keyword>
<dbReference type="GO" id="GO:0046872">
    <property type="term" value="F:metal ion binding"/>
    <property type="evidence" value="ECO:0007669"/>
    <property type="project" value="UniProtKB-KW"/>
</dbReference>
<dbReference type="EMBL" id="FOAD01000006">
    <property type="protein sequence ID" value="SEL60768.1"/>
    <property type="molecule type" value="Genomic_DNA"/>
</dbReference>
<evidence type="ECO:0000256" key="8">
    <source>
        <dbReference type="ARBA" id="ARBA00038103"/>
    </source>
</evidence>
<dbReference type="Gene3D" id="3.30.540.10">
    <property type="entry name" value="Fructose-1,6-Bisphosphatase, subunit A, domain 1"/>
    <property type="match status" value="1"/>
</dbReference>
<feature type="binding site" evidence="9">
    <location>
        <position position="106"/>
    </location>
    <ligand>
        <name>Mg(2+)</name>
        <dbReference type="ChEBI" id="CHEBI:18420"/>
        <label>1</label>
        <note>catalytic</note>
    </ligand>
</feature>
<reference evidence="10 11" key="1">
    <citation type="submission" date="2016-10" db="EMBL/GenBank/DDBJ databases">
        <authorList>
            <person name="de Groot N.N."/>
        </authorList>
    </citation>
    <scope>NUCLEOTIDE SEQUENCE [LARGE SCALE GENOMIC DNA]</scope>
    <source>
        <strain evidence="10 11">CDM_5</strain>
    </source>
</reference>
<evidence type="ECO:0000256" key="1">
    <source>
        <dbReference type="ARBA" id="ARBA00001273"/>
    </source>
</evidence>
<sequence>MAAGIGVAGIGVAGTGVGERSRVSVGGYRRLPVTVSPMDDFDARADRAQRAARDGGAVARRAFRTGITVETKDGKTDVVTQADRDAQKRVVERIRGAYPDDAIVGEEEDELKEVPDSGASWIVDPIDGTNNFVRNVPVWATSVAAVLDGEPVAAANFLPAMEDLYAADSERAYRNGQQISVSQRDDPEACAVCPTFWWDFDARDEYAAATEALVTRFGDIRRYGSMQIVLSFLADGSLDGVVTNKQANPWDSVAGVHLVRMAGGTVTDLDGNEWRHDSQGLVASNGHIHDTLLDAAREIES</sequence>
<dbReference type="PRINTS" id="PR00377">
    <property type="entry name" value="IMPHPHTASES"/>
</dbReference>
<evidence type="ECO:0000256" key="7">
    <source>
        <dbReference type="ARBA" id="ARBA00023277"/>
    </source>
</evidence>
<feature type="binding site" evidence="9">
    <location>
        <position position="251"/>
    </location>
    <ligand>
        <name>Mg(2+)</name>
        <dbReference type="ChEBI" id="CHEBI:18420"/>
        <label>1</label>
        <note>catalytic</note>
    </ligand>
</feature>
<gene>
    <name evidence="10" type="ORF">SAMN04488691_10674</name>
</gene>
<name>A0A1H7RL86_HALLR</name>
<keyword evidence="4 9" id="KW-0479">Metal-binding</keyword>
<dbReference type="SUPFAM" id="SSF56655">
    <property type="entry name" value="Carbohydrate phosphatase"/>
    <property type="match status" value="1"/>
</dbReference>
<comment type="cofactor">
    <cofactor evidence="2 9">
        <name>Mg(2+)</name>
        <dbReference type="ChEBI" id="CHEBI:18420"/>
    </cofactor>
</comment>
<dbReference type="Pfam" id="PF00459">
    <property type="entry name" value="Inositol_P"/>
    <property type="match status" value="1"/>
</dbReference>
<evidence type="ECO:0000256" key="5">
    <source>
        <dbReference type="ARBA" id="ARBA00022801"/>
    </source>
</evidence>
<dbReference type="PANTHER" id="PTHR20854:SF4">
    <property type="entry name" value="INOSITOL-1-MONOPHOSPHATASE-RELATED"/>
    <property type="match status" value="1"/>
</dbReference>
<keyword evidence="6 9" id="KW-0460">Magnesium</keyword>
<evidence type="ECO:0000313" key="10">
    <source>
        <dbReference type="EMBL" id="SEL60768.1"/>
    </source>
</evidence>
<feature type="binding site" evidence="9">
    <location>
        <position position="124"/>
    </location>
    <ligand>
        <name>Mg(2+)</name>
        <dbReference type="ChEBI" id="CHEBI:18420"/>
        <label>1</label>
        <note>catalytic</note>
    </ligand>
</feature>
<comment type="catalytic activity">
    <reaction evidence="1">
        <text>beta-D-fructose 1,6-bisphosphate + H2O = beta-D-fructose 6-phosphate + phosphate</text>
        <dbReference type="Rhea" id="RHEA:11064"/>
        <dbReference type="ChEBI" id="CHEBI:15377"/>
        <dbReference type="ChEBI" id="CHEBI:32966"/>
        <dbReference type="ChEBI" id="CHEBI:43474"/>
        <dbReference type="ChEBI" id="CHEBI:57634"/>
        <dbReference type="EC" id="3.1.3.11"/>
    </reaction>
</comment>
<evidence type="ECO:0000256" key="4">
    <source>
        <dbReference type="ARBA" id="ARBA00022723"/>
    </source>
</evidence>
<dbReference type="CDD" id="cd01637">
    <property type="entry name" value="IMPase_like"/>
    <property type="match status" value="1"/>
</dbReference>
<evidence type="ECO:0000256" key="9">
    <source>
        <dbReference type="PIRSR" id="PIRSR600760-2"/>
    </source>
</evidence>
<dbReference type="GO" id="GO:0006020">
    <property type="term" value="P:inositol metabolic process"/>
    <property type="evidence" value="ECO:0007669"/>
    <property type="project" value="TreeGrafter"/>
</dbReference>
<dbReference type="PROSITE" id="PS00629">
    <property type="entry name" value="IMP_1"/>
    <property type="match status" value="1"/>
</dbReference>
<dbReference type="GO" id="GO:0007165">
    <property type="term" value="P:signal transduction"/>
    <property type="evidence" value="ECO:0007669"/>
    <property type="project" value="TreeGrafter"/>
</dbReference>
<feature type="binding site" evidence="9">
    <location>
        <position position="126"/>
    </location>
    <ligand>
        <name>Mg(2+)</name>
        <dbReference type="ChEBI" id="CHEBI:18420"/>
        <label>1</label>
        <note>catalytic</note>
    </ligand>
</feature>
<dbReference type="PANTHER" id="PTHR20854">
    <property type="entry name" value="INOSITOL MONOPHOSPHATASE"/>
    <property type="match status" value="1"/>
</dbReference>
<accession>A0A1H7RL86</accession>